<dbReference type="SUPFAM" id="SSF54211">
    <property type="entry name" value="Ribosomal protein S5 domain 2-like"/>
    <property type="match status" value="1"/>
</dbReference>
<keyword evidence="7" id="KW-0460">Magnesium</keyword>
<keyword evidence="3" id="KW-0808">Transferase</keyword>
<evidence type="ECO:0000256" key="3">
    <source>
        <dbReference type="ARBA" id="ARBA00022679"/>
    </source>
</evidence>
<protein>
    <recommendedName>
        <fullName evidence="10">GHMP kinase N-terminal domain-containing protein</fullName>
    </recommendedName>
</protein>
<keyword evidence="8" id="KW-0443">Lipid metabolism</keyword>
<evidence type="ECO:0000256" key="6">
    <source>
        <dbReference type="ARBA" id="ARBA00022840"/>
    </source>
</evidence>
<organism evidence="11 12">
    <name type="scientific">Sphagnum troendelagicum</name>
    <dbReference type="NCBI Taxonomy" id="128251"/>
    <lineage>
        <taxon>Eukaryota</taxon>
        <taxon>Viridiplantae</taxon>
        <taxon>Streptophyta</taxon>
        <taxon>Embryophyta</taxon>
        <taxon>Bryophyta</taxon>
        <taxon>Sphagnophytina</taxon>
        <taxon>Sphagnopsida</taxon>
        <taxon>Sphagnales</taxon>
        <taxon>Sphagnaceae</taxon>
        <taxon>Sphagnum</taxon>
    </lineage>
</organism>
<evidence type="ECO:0000256" key="4">
    <source>
        <dbReference type="ARBA" id="ARBA00022741"/>
    </source>
</evidence>
<feature type="domain" description="GHMP kinase N-terminal" evidence="10">
    <location>
        <begin position="124"/>
        <end position="164"/>
    </location>
</feature>
<dbReference type="PANTHER" id="PTHR43290">
    <property type="entry name" value="MEVALONATE KINASE"/>
    <property type="match status" value="1"/>
</dbReference>
<evidence type="ECO:0000256" key="5">
    <source>
        <dbReference type="ARBA" id="ARBA00022777"/>
    </source>
</evidence>
<evidence type="ECO:0000256" key="7">
    <source>
        <dbReference type="ARBA" id="ARBA00022842"/>
    </source>
</evidence>
<sequence>MRLCMEVRQWQQLFGLYTTARIRYRPLSPGASSLSVSFPDAALHPFFRRRCRRISGFGASTFKCSHQLAPQEDGRDFRCGKPAVSKCSDAEMTWLGSFVLIQLSWDASKGTVAAVMTFLFLYTSILNLQPVAVRLTSELTVGVGLGSSAAHCVCLAAALLRLAAAIDLPTAGTILHEEKGSQKFPDTGYVVRFMQGELMHLHSPMPLQILLTNPNVGWNMKALVTGVGKRALRHPEAMAAIFEAIDHIADEVVSILLSQIQGWT</sequence>
<accession>A0ABP0TSR7</accession>
<comment type="pathway">
    <text evidence="9">Isoprenoid biosynthesis; isopentenyl diphosphate biosynthesis via mevalonate pathway; isopentenyl diphosphate from (R)-mevalonate: step 1/3.</text>
</comment>
<evidence type="ECO:0000256" key="2">
    <source>
        <dbReference type="ARBA" id="ARBA00022516"/>
    </source>
</evidence>
<dbReference type="Pfam" id="PF00288">
    <property type="entry name" value="GHMP_kinases_N"/>
    <property type="match status" value="1"/>
</dbReference>
<dbReference type="InterPro" id="IPR006205">
    <property type="entry name" value="Mev_gal_kin"/>
</dbReference>
<name>A0ABP0TSR7_9BRYO</name>
<evidence type="ECO:0000256" key="8">
    <source>
        <dbReference type="ARBA" id="ARBA00023098"/>
    </source>
</evidence>
<dbReference type="InterPro" id="IPR020568">
    <property type="entry name" value="Ribosomal_Su5_D2-typ_SF"/>
</dbReference>
<evidence type="ECO:0000256" key="9">
    <source>
        <dbReference type="ARBA" id="ARBA00029438"/>
    </source>
</evidence>
<keyword evidence="5" id="KW-0418">Kinase</keyword>
<keyword evidence="12" id="KW-1185">Reference proteome</keyword>
<keyword evidence="4" id="KW-0547">Nucleotide-binding</keyword>
<dbReference type="InterPro" id="IPR036554">
    <property type="entry name" value="GHMP_kinase_C_sf"/>
</dbReference>
<evidence type="ECO:0000256" key="1">
    <source>
        <dbReference type="ARBA" id="ARBA00022490"/>
    </source>
</evidence>
<keyword evidence="2" id="KW-0444">Lipid biosynthesis</keyword>
<keyword evidence="6" id="KW-0067">ATP-binding</keyword>
<dbReference type="Gene3D" id="3.30.230.10">
    <property type="match status" value="1"/>
</dbReference>
<evidence type="ECO:0000313" key="11">
    <source>
        <dbReference type="EMBL" id="CAK9204110.1"/>
    </source>
</evidence>
<dbReference type="Gene3D" id="3.30.70.890">
    <property type="entry name" value="GHMP kinase, C-terminal domain"/>
    <property type="match status" value="1"/>
</dbReference>
<evidence type="ECO:0000313" key="12">
    <source>
        <dbReference type="Proteomes" id="UP001497512"/>
    </source>
</evidence>
<dbReference type="Proteomes" id="UP001497512">
    <property type="component" value="Chromosome 14"/>
</dbReference>
<reference evidence="11" key="1">
    <citation type="submission" date="2024-02" db="EMBL/GenBank/DDBJ databases">
        <authorList>
            <consortium name="ELIXIR-Norway"/>
            <consortium name="Elixir Norway"/>
        </authorList>
    </citation>
    <scope>NUCLEOTIDE SEQUENCE</scope>
</reference>
<gene>
    <name evidence="11" type="ORF">CSSPTR1EN2_LOCUS7222</name>
</gene>
<keyword evidence="1" id="KW-0963">Cytoplasm</keyword>
<evidence type="ECO:0000259" key="10">
    <source>
        <dbReference type="Pfam" id="PF00288"/>
    </source>
</evidence>
<dbReference type="EMBL" id="OZ019906">
    <property type="protein sequence ID" value="CAK9204110.1"/>
    <property type="molecule type" value="Genomic_DNA"/>
</dbReference>
<proteinExistence type="predicted"/>
<dbReference type="InterPro" id="IPR014721">
    <property type="entry name" value="Ribsml_uS5_D2-typ_fold_subgr"/>
</dbReference>
<dbReference type="InterPro" id="IPR006204">
    <property type="entry name" value="GHMP_kinase_N_dom"/>
</dbReference>
<dbReference type="PANTHER" id="PTHR43290:SF2">
    <property type="entry name" value="MEVALONATE KINASE"/>
    <property type="match status" value="1"/>
</dbReference>